<feature type="domain" description="Ubiquitin-like" evidence="21">
    <location>
        <begin position="508"/>
        <end position="583"/>
    </location>
</feature>
<dbReference type="GO" id="GO:0000055">
    <property type="term" value="P:ribosomal large subunit export from nucleus"/>
    <property type="evidence" value="ECO:0007669"/>
    <property type="project" value="UniProtKB-ARBA"/>
</dbReference>
<dbReference type="FunFam" id="4.10.1060.50:FF:000001">
    <property type="entry name" value="ubiquitin-60S ribosomal protein L40"/>
    <property type="match status" value="1"/>
</dbReference>
<dbReference type="CDD" id="cd01803">
    <property type="entry name" value="Ubl_ubiquitin"/>
    <property type="match status" value="1"/>
</dbReference>
<dbReference type="InterPro" id="IPR033599">
    <property type="entry name" value="TAF1B/Rrn7"/>
</dbReference>
<protein>
    <recommendedName>
        <fullName evidence="21">Ubiquitin-like domain-containing protein</fullName>
    </recommendedName>
</protein>
<reference evidence="22" key="2">
    <citation type="submission" date="2021-08" db="EMBL/GenBank/DDBJ databases">
        <authorList>
            <person name="Gostincar C."/>
            <person name="Sun X."/>
            <person name="Song Z."/>
            <person name="Gunde-Cimerman N."/>
        </authorList>
    </citation>
    <scope>NUCLEOTIDE SEQUENCE</scope>
    <source>
        <strain evidence="22">EXF-9298</strain>
    </source>
</reference>
<dbReference type="SMART" id="SM00213">
    <property type="entry name" value="UBQ"/>
    <property type="match status" value="1"/>
</dbReference>
<dbReference type="InterPro" id="IPR019954">
    <property type="entry name" value="Ubiquitin_CS"/>
</dbReference>
<evidence type="ECO:0000256" key="11">
    <source>
        <dbReference type="ARBA" id="ARBA00022833"/>
    </source>
</evidence>
<dbReference type="InterPro" id="IPR048538">
    <property type="entry name" value="Rrn7_cyclin_C"/>
</dbReference>
<dbReference type="EMBL" id="JAHFXS010003629">
    <property type="protein sequence ID" value="KAG9967705.1"/>
    <property type="molecule type" value="Genomic_DNA"/>
</dbReference>
<evidence type="ECO:0000256" key="3">
    <source>
        <dbReference type="ARBA" id="ARBA00004604"/>
    </source>
</evidence>
<comment type="caution">
    <text evidence="22">The sequence shown here is derived from an EMBL/GenBank/DDBJ whole genome shotgun (WGS) entry which is preliminary data.</text>
</comment>
<evidence type="ECO:0000256" key="13">
    <source>
        <dbReference type="ARBA" id="ARBA00023015"/>
    </source>
</evidence>
<dbReference type="Pfam" id="PF01020">
    <property type="entry name" value="Ribosomal_L40e"/>
    <property type="match status" value="1"/>
</dbReference>
<dbReference type="PANTHER" id="PTHR31576:SF2">
    <property type="entry name" value="TATA BOX-BINDING PROTEIN-ASSOCIATED FACTOR RNA POLYMERASE I SUBUNIT B"/>
    <property type="match status" value="1"/>
</dbReference>
<evidence type="ECO:0000256" key="2">
    <source>
        <dbReference type="ARBA" id="ARBA00004496"/>
    </source>
</evidence>
<dbReference type="PROSITE" id="PS00299">
    <property type="entry name" value="UBIQUITIN_1"/>
    <property type="match status" value="1"/>
</dbReference>
<comment type="subunit">
    <text evidence="18">Part of the 60S ribosomal subunit.</text>
</comment>
<accession>A0A9P8JN79</accession>
<evidence type="ECO:0000256" key="12">
    <source>
        <dbReference type="ARBA" id="ARBA00022980"/>
    </source>
</evidence>
<name>A0A9P8JN79_AURME</name>
<dbReference type="InterPro" id="IPR011332">
    <property type="entry name" value="Ribosomal_zn-bd"/>
</dbReference>
<evidence type="ECO:0000256" key="14">
    <source>
        <dbReference type="ARBA" id="ARBA00023125"/>
    </source>
</evidence>
<keyword evidence="16" id="KW-0539">Nucleus</keyword>
<dbReference type="InterPro" id="IPR019956">
    <property type="entry name" value="Ubiquitin_dom"/>
</dbReference>
<proteinExistence type="inferred from homology"/>
<comment type="similarity">
    <text evidence="6">In the C-terminal section; belongs to the eukaryotic ribosomal protein eL40 family.</text>
</comment>
<evidence type="ECO:0000256" key="15">
    <source>
        <dbReference type="ARBA" id="ARBA00023163"/>
    </source>
</evidence>
<keyword evidence="13" id="KW-0805">Transcription regulation</keyword>
<dbReference type="FunFam" id="3.10.20.90:FF:000014">
    <property type="entry name" value="Ubiquitin-60S ribosomal L40 fusion"/>
    <property type="match status" value="1"/>
</dbReference>
<feature type="compositionally biased region" description="Basic and acidic residues" evidence="20">
    <location>
        <begin position="433"/>
        <end position="448"/>
    </location>
</feature>
<evidence type="ECO:0000256" key="17">
    <source>
        <dbReference type="ARBA" id="ARBA00023274"/>
    </source>
</evidence>
<keyword evidence="11" id="KW-0862">Zinc</keyword>
<comment type="similarity">
    <text evidence="5">In the N-terminal section; belongs to the ubiquitin family.</text>
</comment>
<evidence type="ECO:0000256" key="7">
    <source>
        <dbReference type="ARBA" id="ARBA00022490"/>
    </source>
</evidence>
<evidence type="ECO:0000256" key="20">
    <source>
        <dbReference type="SAM" id="MobiDB-lite"/>
    </source>
</evidence>
<dbReference type="InterPro" id="IPR000626">
    <property type="entry name" value="Ubiquitin-like_dom"/>
</dbReference>
<evidence type="ECO:0000256" key="18">
    <source>
        <dbReference type="ARBA" id="ARBA00035124"/>
    </source>
</evidence>
<dbReference type="Gene3D" id="4.10.1060.50">
    <property type="match status" value="1"/>
</dbReference>
<keyword evidence="23" id="KW-1185">Reference proteome</keyword>
<dbReference type="PANTHER" id="PTHR31576">
    <property type="entry name" value="TATA BOX-BINDING PROTEIN-ASSOCIATED FACTOR RNA POLYMERASE I SUBUNIT B"/>
    <property type="match status" value="1"/>
</dbReference>
<dbReference type="GO" id="GO:1990904">
    <property type="term" value="C:ribonucleoprotein complex"/>
    <property type="evidence" value="ECO:0007669"/>
    <property type="project" value="UniProtKB-KW"/>
</dbReference>
<dbReference type="Pfam" id="PF20644">
    <property type="entry name" value="Rrn7_cyclin_N"/>
    <property type="match status" value="1"/>
</dbReference>
<evidence type="ECO:0000256" key="9">
    <source>
        <dbReference type="ARBA" id="ARBA00022723"/>
    </source>
</evidence>
<dbReference type="AlphaFoldDB" id="A0A9P8JN79"/>
<comment type="similarity">
    <text evidence="4">Belongs to the RRN7/TAF1B family.</text>
</comment>
<dbReference type="GO" id="GO:0070860">
    <property type="term" value="C:RNA polymerase I core factor complex"/>
    <property type="evidence" value="ECO:0007669"/>
    <property type="project" value="InterPro"/>
</dbReference>
<feature type="compositionally biased region" description="Basic and acidic residues" evidence="20">
    <location>
        <begin position="138"/>
        <end position="147"/>
    </location>
</feature>
<keyword evidence="12" id="KW-0689">Ribosomal protein</keyword>
<comment type="function">
    <text evidence="1">Component of the 60S subunit of the ribosome.</text>
</comment>
<reference evidence="22" key="1">
    <citation type="journal article" date="2021" name="J Fungi (Basel)">
        <title>Virulence traits and population genomics of the black yeast Aureobasidium melanogenum.</title>
        <authorList>
            <person name="Cernosa A."/>
            <person name="Sun X."/>
            <person name="Gostincar C."/>
            <person name="Fang C."/>
            <person name="Gunde-Cimerman N."/>
            <person name="Song Z."/>
        </authorList>
    </citation>
    <scope>NUCLEOTIDE SEQUENCE</scope>
    <source>
        <strain evidence="22">EXF-9298</strain>
    </source>
</reference>
<dbReference type="GO" id="GO:0008270">
    <property type="term" value="F:zinc ion binding"/>
    <property type="evidence" value="ECO:0007669"/>
    <property type="project" value="UniProtKB-KW"/>
</dbReference>
<evidence type="ECO:0000256" key="6">
    <source>
        <dbReference type="ARBA" id="ARBA00010570"/>
    </source>
</evidence>
<evidence type="ECO:0000256" key="5">
    <source>
        <dbReference type="ARBA" id="ARBA00008373"/>
    </source>
</evidence>
<evidence type="ECO:0000313" key="22">
    <source>
        <dbReference type="EMBL" id="KAG9967705.1"/>
    </source>
</evidence>
<evidence type="ECO:0000256" key="19">
    <source>
        <dbReference type="ARBA" id="ARBA00045962"/>
    </source>
</evidence>
<dbReference type="InterPro" id="IPR048540">
    <property type="entry name" value="Rrn7_cyclin_N"/>
</dbReference>
<dbReference type="GO" id="GO:0005737">
    <property type="term" value="C:cytoplasm"/>
    <property type="evidence" value="ECO:0007669"/>
    <property type="project" value="UniProtKB-SubCell"/>
</dbReference>
<dbReference type="PRINTS" id="PR00348">
    <property type="entry name" value="UBIQUITIN"/>
</dbReference>
<dbReference type="SMART" id="SM01377">
    <property type="entry name" value="Ribosomal_L40e"/>
    <property type="match status" value="1"/>
</dbReference>
<dbReference type="Proteomes" id="UP000729357">
    <property type="component" value="Unassembled WGS sequence"/>
</dbReference>
<dbReference type="GO" id="GO:0042790">
    <property type="term" value="P:nucleolar large rRNA transcription by RNA polymerase I"/>
    <property type="evidence" value="ECO:0007669"/>
    <property type="project" value="TreeGrafter"/>
</dbReference>
<keyword evidence="15" id="KW-0804">Transcription</keyword>
<dbReference type="GO" id="GO:0006412">
    <property type="term" value="P:translation"/>
    <property type="evidence" value="ECO:0007669"/>
    <property type="project" value="InterPro"/>
</dbReference>
<feature type="region of interest" description="Disordered" evidence="20">
    <location>
        <begin position="125"/>
        <end position="153"/>
    </location>
</feature>
<dbReference type="InterPro" id="IPR038587">
    <property type="entry name" value="Ribosomal_eL40_sf"/>
</dbReference>
<keyword evidence="14" id="KW-0238">DNA-binding</keyword>
<evidence type="ECO:0000256" key="1">
    <source>
        <dbReference type="ARBA" id="ARBA00002241"/>
    </source>
</evidence>
<keyword evidence="7" id="KW-0963">Cytoplasm</keyword>
<evidence type="ECO:0000313" key="23">
    <source>
        <dbReference type="Proteomes" id="UP000729357"/>
    </source>
</evidence>
<feature type="region of interest" description="Disordered" evidence="20">
    <location>
        <begin position="427"/>
        <end position="477"/>
    </location>
</feature>
<evidence type="ECO:0000259" key="21">
    <source>
        <dbReference type="PROSITE" id="PS50053"/>
    </source>
</evidence>
<comment type="subcellular location">
    <subcellularLocation>
        <location evidence="2">Cytoplasm</location>
    </subcellularLocation>
    <subcellularLocation>
        <location evidence="3">Nucleus</location>
        <location evidence="3">Nucleolus</location>
    </subcellularLocation>
</comment>
<dbReference type="PROSITE" id="PS50053">
    <property type="entry name" value="UBIQUITIN_2"/>
    <property type="match status" value="1"/>
</dbReference>
<organism evidence="22 23">
    <name type="scientific">Aureobasidium melanogenum</name>
    <name type="common">Aureobasidium pullulans var. melanogenum</name>
    <dbReference type="NCBI Taxonomy" id="46634"/>
    <lineage>
        <taxon>Eukaryota</taxon>
        <taxon>Fungi</taxon>
        <taxon>Dikarya</taxon>
        <taxon>Ascomycota</taxon>
        <taxon>Pezizomycotina</taxon>
        <taxon>Dothideomycetes</taxon>
        <taxon>Dothideomycetidae</taxon>
        <taxon>Dothideales</taxon>
        <taxon>Saccotheciaceae</taxon>
        <taxon>Aureobasidium</taxon>
    </lineage>
</organism>
<keyword evidence="8" id="KW-1017">Isopeptide bond</keyword>
<keyword evidence="9" id="KW-0479">Metal-binding</keyword>
<dbReference type="InterPro" id="IPR029071">
    <property type="entry name" value="Ubiquitin-like_domsf"/>
</dbReference>
<dbReference type="Pfam" id="PF20645">
    <property type="entry name" value="Rrn7_cyclin_C"/>
    <property type="match status" value="1"/>
</dbReference>
<dbReference type="SUPFAM" id="SSF57829">
    <property type="entry name" value="Zn-binding ribosomal proteins"/>
    <property type="match status" value="1"/>
</dbReference>
<comment type="function">
    <text evidence="19">Component of the ribosome, a large ribonucleoprotein complex responsible for the synthesis of proteins in the cell. The small ribosomal subunit (SSU) binds messenger RNAs (mRNAs) and translates the encoded message by selecting cognate aminoacyl-transfer RNA (tRNA) molecules. The large subunit (LSU) contains the ribosomal catalytic site termed the peptidyl transferase center (PTC), which catalyzes the formation of peptide bonds, thereby polymerizing the amino acids delivered by tRNAs into a polypeptide chain. The nascent polypeptides leave the ribosome through a tunnel in the LSU and interact with protein factors that function in enzymatic processing, targeting, and the membrane insertion of nascent chains at the exit of the ribosomal tunnel. eL40 is essential for translation of a subset of cellular transcripts, including stress response transcripts, such as DDR2.</text>
</comment>
<evidence type="ECO:0000256" key="8">
    <source>
        <dbReference type="ARBA" id="ARBA00022499"/>
    </source>
</evidence>
<dbReference type="Gene3D" id="3.10.20.90">
    <property type="entry name" value="Phosphatidylinositol 3-kinase Catalytic Subunit, Chain A, domain 1"/>
    <property type="match status" value="1"/>
</dbReference>
<dbReference type="SUPFAM" id="SSF54236">
    <property type="entry name" value="Ubiquitin-like"/>
    <property type="match status" value="1"/>
</dbReference>
<dbReference type="GO" id="GO:0005840">
    <property type="term" value="C:ribosome"/>
    <property type="evidence" value="ECO:0007669"/>
    <property type="project" value="UniProtKB-KW"/>
</dbReference>
<gene>
    <name evidence="22" type="ORF">KCU98_g16201</name>
</gene>
<keyword evidence="10" id="KW-0863">Zinc-finger</keyword>
<evidence type="ECO:0000256" key="10">
    <source>
        <dbReference type="ARBA" id="ARBA00022771"/>
    </source>
</evidence>
<evidence type="ECO:0000256" key="16">
    <source>
        <dbReference type="ARBA" id="ARBA00023242"/>
    </source>
</evidence>
<feature type="non-terminal residue" evidence="22">
    <location>
        <position position="635"/>
    </location>
</feature>
<keyword evidence="17" id="KW-0687">Ribonucleoprotein</keyword>
<sequence>MEFECEAGCGSSTFQIRDDGFTYCSEGHRQSARGTQVVEDTEGVPSFGKKARRAREVEENVETALTGKKAFEHYLLCFQLVLWKQVHWLIHTKHLPNELETVIRDIWALRLQSLQSRVSYESESEAEQSSQFYSSQSEAERTDDTAHTRRARKSKNDAIPKLVDALSMCYIGCLLLRLPVTVGDLYSWAARGDLIYYRAVKALSESMKLRLPFNYNKILDPQDVLSPGALQQAVLDNITAFDRAFGMATPPINHILVLYRWIRSLALPLEVYSATLRLAKLLEVTFVYDVQAARSSRYRILQYAEPRLMAALIIATKLLFPLDNVKRYPKNPTELSALTMDWSHWSKARAEYNDTIKSGTPLGYQEAMQVQEKDILDMSDNKLDEYMDWYGSVFAEETVREKGRIGKEAEFRRALLRLFPIDRPFQDTSDAMDVDKEQEPMPEDERLRKVQSSLRPTRVKPNARSTEPEVSRPGNSYRRYRNVGELDGYAKEFYEEAANLVALPLNSLVNFVKTLTGKTITLEVESSDTIDNVKSKIQDKEGIPPDQQRLIFAGKQLEDGRTLSDYNIQKESTLHLVLRLRGGIIEPSLKALASKYNCEKMICRKCYARLPPRATNCRKKKCGHTNQLRPKKKLK</sequence>
<dbReference type="GO" id="GO:0001164">
    <property type="term" value="F:RNA polymerase I core promoter sequence-specific DNA binding"/>
    <property type="evidence" value="ECO:0007669"/>
    <property type="project" value="InterPro"/>
</dbReference>
<dbReference type="GO" id="GO:0003735">
    <property type="term" value="F:structural constituent of ribosome"/>
    <property type="evidence" value="ECO:0007669"/>
    <property type="project" value="InterPro"/>
</dbReference>
<dbReference type="InterPro" id="IPR001975">
    <property type="entry name" value="Ribosomal_eL40_dom"/>
</dbReference>
<dbReference type="Pfam" id="PF00240">
    <property type="entry name" value="ubiquitin"/>
    <property type="match status" value="1"/>
</dbReference>
<feature type="compositionally biased region" description="Low complexity" evidence="20">
    <location>
        <begin position="127"/>
        <end position="137"/>
    </location>
</feature>
<dbReference type="GO" id="GO:0016567">
    <property type="term" value="P:protein ubiquitination"/>
    <property type="evidence" value="ECO:0007669"/>
    <property type="project" value="UniProtKB-ARBA"/>
</dbReference>
<evidence type="ECO:0000256" key="4">
    <source>
        <dbReference type="ARBA" id="ARBA00006899"/>
    </source>
</evidence>